<organism evidence="2 3">
    <name type="scientific">Rubroshorea leprosula</name>
    <dbReference type="NCBI Taxonomy" id="152421"/>
    <lineage>
        <taxon>Eukaryota</taxon>
        <taxon>Viridiplantae</taxon>
        <taxon>Streptophyta</taxon>
        <taxon>Embryophyta</taxon>
        <taxon>Tracheophyta</taxon>
        <taxon>Spermatophyta</taxon>
        <taxon>Magnoliopsida</taxon>
        <taxon>eudicotyledons</taxon>
        <taxon>Gunneridae</taxon>
        <taxon>Pentapetalae</taxon>
        <taxon>rosids</taxon>
        <taxon>malvids</taxon>
        <taxon>Malvales</taxon>
        <taxon>Dipterocarpaceae</taxon>
        <taxon>Rubroshorea</taxon>
    </lineage>
</organism>
<dbReference type="Proteomes" id="UP001054252">
    <property type="component" value="Unassembled WGS sequence"/>
</dbReference>
<feature type="compositionally biased region" description="Acidic residues" evidence="1">
    <location>
        <begin position="30"/>
        <end position="39"/>
    </location>
</feature>
<sequence length="69" mass="7574">MGGDQDDAENELVFGDDHLTWGEVARAPDEEAESKEEVEDYHSSDGDDSSDDDEMNAVHDDDVDADDLS</sequence>
<reference evidence="2 3" key="1">
    <citation type="journal article" date="2021" name="Commun. Biol.">
        <title>The genome of Shorea leprosula (Dipterocarpaceae) highlights the ecological relevance of drought in aseasonal tropical rainforests.</title>
        <authorList>
            <person name="Ng K.K.S."/>
            <person name="Kobayashi M.J."/>
            <person name="Fawcett J.A."/>
            <person name="Hatakeyama M."/>
            <person name="Paape T."/>
            <person name="Ng C.H."/>
            <person name="Ang C.C."/>
            <person name="Tnah L.H."/>
            <person name="Lee C.T."/>
            <person name="Nishiyama T."/>
            <person name="Sese J."/>
            <person name="O'Brien M.J."/>
            <person name="Copetti D."/>
            <person name="Mohd Noor M.I."/>
            <person name="Ong R.C."/>
            <person name="Putra M."/>
            <person name="Sireger I.Z."/>
            <person name="Indrioko S."/>
            <person name="Kosugi Y."/>
            <person name="Izuno A."/>
            <person name="Isagi Y."/>
            <person name="Lee S.L."/>
            <person name="Shimizu K.K."/>
        </authorList>
    </citation>
    <scope>NUCLEOTIDE SEQUENCE [LARGE SCALE GENOMIC DNA]</scope>
    <source>
        <strain evidence="2">214</strain>
    </source>
</reference>
<accession>A0AAV5IUI2</accession>
<protein>
    <submittedName>
        <fullName evidence="2">Uncharacterized protein</fullName>
    </submittedName>
</protein>
<dbReference type="EMBL" id="BPVZ01000018">
    <property type="protein sequence ID" value="GKV01899.1"/>
    <property type="molecule type" value="Genomic_DNA"/>
</dbReference>
<feature type="compositionally biased region" description="Acidic residues" evidence="1">
    <location>
        <begin position="1"/>
        <end position="10"/>
    </location>
</feature>
<evidence type="ECO:0000256" key="1">
    <source>
        <dbReference type="SAM" id="MobiDB-lite"/>
    </source>
</evidence>
<name>A0AAV5IUI2_9ROSI</name>
<feature type="region of interest" description="Disordered" evidence="1">
    <location>
        <begin position="1"/>
        <end position="69"/>
    </location>
</feature>
<evidence type="ECO:0000313" key="2">
    <source>
        <dbReference type="EMBL" id="GKV01899.1"/>
    </source>
</evidence>
<gene>
    <name evidence="2" type="ORF">SLEP1_g14411</name>
</gene>
<comment type="caution">
    <text evidence="2">The sequence shown here is derived from an EMBL/GenBank/DDBJ whole genome shotgun (WGS) entry which is preliminary data.</text>
</comment>
<proteinExistence type="predicted"/>
<feature type="compositionally biased region" description="Acidic residues" evidence="1">
    <location>
        <begin position="46"/>
        <end position="69"/>
    </location>
</feature>
<evidence type="ECO:0000313" key="3">
    <source>
        <dbReference type="Proteomes" id="UP001054252"/>
    </source>
</evidence>
<keyword evidence="3" id="KW-1185">Reference proteome</keyword>
<dbReference type="AlphaFoldDB" id="A0AAV5IUI2"/>